<evidence type="ECO:0000313" key="2">
    <source>
        <dbReference type="EMBL" id="MCF0063636.1"/>
    </source>
</evidence>
<gene>
    <name evidence="2" type="ORF">LXM26_19140</name>
</gene>
<dbReference type="Proteomes" id="UP001139000">
    <property type="component" value="Unassembled WGS sequence"/>
</dbReference>
<protein>
    <submittedName>
        <fullName evidence="2">Uncharacterized protein</fullName>
    </submittedName>
</protein>
<name>A0A9X1PRF4_9BACT</name>
<dbReference type="RefSeq" id="WP_234656589.1">
    <property type="nucleotide sequence ID" value="NZ_CP094997.1"/>
</dbReference>
<keyword evidence="3" id="KW-1185">Reference proteome</keyword>
<evidence type="ECO:0000313" key="3">
    <source>
        <dbReference type="Proteomes" id="UP001139000"/>
    </source>
</evidence>
<dbReference type="AlphaFoldDB" id="A0A9X1PRF4"/>
<keyword evidence="1" id="KW-0472">Membrane</keyword>
<comment type="caution">
    <text evidence="2">The sequence shown here is derived from an EMBL/GenBank/DDBJ whole genome shotgun (WGS) entry which is preliminary data.</text>
</comment>
<organism evidence="2 3">
    <name type="scientific">Dyadobacter chenwenxiniae</name>
    <dbReference type="NCBI Taxonomy" id="2906456"/>
    <lineage>
        <taxon>Bacteria</taxon>
        <taxon>Pseudomonadati</taxon>
        <taxon>Bacteroidota</taxon>
        <taxon>Cytophagia</taxon>
        <taxon>Cytophagales</taxon>
        <taxon>Spirosomataceae</taxon>
        <taxon>Dyadobacter</taxon>
    </lineage>
</organism>
<proteinExistence type="predicted"/>
<reference evidence="2" key="1">
    <citation type="submission" date="2021-12" db="EMBL/GenBank/DDBJ databases">
        <title>Novel species in genus Dyadobacter.</title>
        <authorList>
            <person name="Ma C."/>
        </authorList>
    </citation>
    <scope>NUCLEOTIDE SEQUENCE</scope>
    <source>
        <strain evidence="2">LJ419</strain>
    </source>
</reference>
<keyword evidence="1" id="KW-0812">Transmembrane</keyword>
<evidence type="ECO:0000256" key="1">
    <source>
        <dbReference type="SAM" id="Phobius"/>
    </source>
</evidence>
<keyword evidence="1" id="KW-1133">Transmembrane helix</keyword>
<accession>A0A9X1PRF4</accession>
<dbReference type="EMBL" id="JAJTTC010000005">
    <property type="protein sequence ID" value="MCF0063636.1"/>
    <property type="molecule type" value="Genomic_DNA"/>
</dbReference>
<feature type="transmembrane region" description="Helical" evidence="1">
    <location>
        <begin position="12"/>
        <end position="32"/>
    </location>
</feature>
<sequence length="64" mass="7302">MTELLQSIYAIGPYLFTLVLIGATVFGVWLITQLKKSPGQDQFMVGDAMFLKRNATRLRKMELH</sequence>